<keyword evidence="2" id="KW-1185">Reference proteome</keyword>
<name>A0A8X8GZQ0_9RHOB</name>
<dbReference type="GO" id="GO:0000160">
    <property type="term" value="P:phosphorelay signal transduction system"/>
    <property type="evidence" value="ECO:0007669"/>
    <property type="project" value="InterPro"/>
</dbReference>
<evidence type="ECO:0008006" key="3">
    <source>
        <dbReference type="Google" id="ProtNLM"/>
    </source>
</evidence>
<protein>
    <recommendedName>
        <fullName evidence="3">HPt domain-containing protein</fullName>
    </recommendedName>
</protein>
<dbReference type="Proteomes" id="UP000484076">
    <property type="component" value="Unassembled WGS sequence"/>
</dbReference>
<evidence type="ECO:0000313" key="2">
    <source>
        <dbReference type="Proteomes" id="UP000484076"/>
    </source>
</evidence>
<dbReference type="AlphaFoldDB" id="A0A8X8GZQ0"/>
<accession>A0A8X8GZQ0</accession>
<dbReference type="EMBL" id="WHUT02000003">
    <property type="protein sequence ID" value="NUB44245.1"/>
    <property type="molecule type" value="Genomic_DNA"/>
</dbReference>
<organism evidence="1 2">
    <name type="scientific">Fertoeibacter niger</name>
    <dbReference type="NCBI Taxonomy" id="2656921"/>
    <lineage>
        <taxon>Bacteria</taxon>
        <taxon>Pseudomonadati</taxon>
        <taxon>Pseudomonadota</taxon>
        <taxon>Alphaproteobacteria</taxon>
        <taxon>Rhodobacterales</taxon>
        <taxon>Paracoccaceae</taxon>
        <taxon>Fertoeibacter</taxon>
    </lineage>
</organism>
<comment type="caution">
    <text evidence="1">The sequence shown here is derived from an EMBL/GenBank/DDBJ whole genome shotgun (WGS) entry which is preliminary data.</text>
</comment>
<dbReference type="SUPFAM" id="SSF47226">
    <property type="entry name" value="Histidine-containing phosphotransfer domain, HPT domain"/>
    <property type="match status" value="1"/>
</dbReference>
<dbReference type="InterPro" id="IPR036641">
    <property type="entry name" value="HPT_dom_sf"/>
</dbReference>
<dbReference type="RefSeq" id="WP_152824542.1">
    <property type="nucleotide sequence ID" value="NZ_WHUT02000003.1"/>
</dbReference>
<sequence>MTGRGTAFADLPFLDLARFERLMQMVGPDMGPELLARLEDDLAAVAAGLRRAMQDRDQPDWGQPDWGGQPDWAELRGQTHVLIALAGTVGALRLQHLAEALNREAHERSGQDVAQATRMLAALLDELLQHVRDCRAGNVPGATW</sequence>
<evidence type="ECO:0000313" key="1">
    <source>
        <dbReference type="EMBL" id="NUB44245.1"/>
    </source>
</evidence>
<dbReference type="Gene3D" id="1.20.120.160">
    <property type="entry name" value="HPT domain"/>
    <property type="match status" value="1"/>
</dbReference>
<proteinExistence type="predicted"/>
<gene>
    <name evidence="1" type="ORF">GEU84_007615</name>
</gene>
<reference evidence="1" key="1">
    <citation type="submission" date="2020-05" db="EMBL/GenBank/DDBJ databases">
        <title>Fertoebacter nigrum gen. nov., sp. nov., a new member of the family Rhodobacteraceae.</title>
        <authorList>
            <person name="Szuroczki S."/>
            <person name="Abbaszade G."/>
            <person name="Buni D."/>
            <person name="Schumann P."/>
            <person name="Toth E."/>
        </authorList>
    </citation>
    <scope>NUCLEOTIDE SEQUENCE</scope>
    <source>
        <strain evidence="1">RG-N-1a</strain>
    </source>
</reference>